<feature type="transmembrane region" description="Helical" evidence="1">
    <location>
        <begin position="58"/>
        <end position="78"/>
    </location>
</feature>
<dbReference type="Pfam" id="PF00499">
    <property type="entry name" value="Oxidored_q3"/>
    <property type="match status" value="1"/>
</dbReference>
<dbReference type="InterPro" id="IPR042106">
    <property type="entry name" value="Nuo/plastoQ_OxRdtase_6_NuoJ"/>
</dbReference>
<evidence type="ECO:0000313" key="2">
    <source>
        <dbReference type="EMBL" id="PUA31988.1"/>
    </source>
</evidence>
<keyword evidence="1" id="KW-1133">Transmembrane helix</keyword>
<protein>
    <recommendedName>
        <fullName evidence="4">NADH-quinone oxidoreductase subunit J</fullName>
    </recommendedName>
</protein>
<evidence type="ECO:0000256" key="1">
    <source>
        <dbReference type="SAM" id="Phobius"/>
    </source>
</evidence>
<sequence length="81" mass="8588">MIYEVASLVLLSLSVAFSIVAVEANSLYRSVFGLFGMTATIGVLFMMMSAYYVGVAQLLVYAGGLIALMLIVVSLTAGKEK</sequence>
<feature type="transmembrane region" description="Helical" evidence="1">
    <location>
        <begin position="6"/>
        <end position="24"/>
    </location>
</feature>
<accession>A0A2R7Y3A9</accession>
<dbReference type="GO" id="GO:0008137">
    <property type="term" value="F:NADH dehydrogenase (ubiquinone) activity"/>
    <property type="evidence" value="ECO:0007669"/>
    <property type="project" value="InterPro"/>
</dbReference>
<gene>
    <name evidence="2" type="ORF">B9J98_04925</name>
</gene>
<feature type="transmembrane region" description="Helical" evidence="1">
    <location>
        <begin position="31"/>
        <end position="52"/>
    </location>
</feature>
<proteinExistence type="predicted"/>
<reference evidence="2 3" key="1">
    <citation type="submission" date="2017-04" db="EMBL/GenBank/DDBJ databases">
        <title>Draft Aigarchaeota genome from a New Zealand hot spring.</title>
        <authorList>
            <person name="Reysenbach A.-L."/>
            <person name="Donaho J.A."/>
            <person name="Gerhart J."/>
            <person name="Kelley J.F."/>
            <person name="Kouba K."/>
            <person name="Podar M."/>
            <person name="Stott M."/>
        </authorList>
    </citation>
    <scope>NUCLEOTIDE SEQUENCE [LARGE SCALE GENOMIC DNA]</scope>
    <source>
        <strain evidence="2">NZ13_MG1</strain>
    </source>
</reference>
<evidence type="ECO:0000313" key="3">
    <source>
        <dbReference type="Proteomes" id="UP000244066"/>
    </source>
</evidence>
<comment type="caution">
    <text evidence="2">The sequence shown here is derived from an EMBL/GenBank/DDBJ whole genome shotgun (WGS) entry which is preliminary data.</text>
</comment>
<organism evidence="2 3">
    <name type="scientific">Candidatus Terraquivivens tikiterensis</name>
    <dbReference type="NCBI Taxonomy" id="1980982"/>
    <lineage>
        <taxon>Archaea</taxon>
        <taxon>Nitrososphaerota</taxon>
        <taxon>Candidatus Wolframiiraptoraceae</taxon>
        <taxon>Candidatus Terraquivivens</taxon>
    </lineage>
</organism>
<name>A0A2R7Y3A9_9ARCH</name>
<dbReference type="InterPro" id="IPR001457">
    <property type="entry name" value="NADH_UbQ/plastoQ_OxRdtase_su6"/>
</dbReference>
<dbReference type="AlphaFoldDB" id="A0A2R7Y3A9"/>
<keyword evidence="1" id="KW-0472">Membrane</keyword>
<evidence type="ECO:0008006" key="4">
    <source>
        <dbReference type="Google" id="ProtNLM"/>
    </source>
</evidence>
<keyword evidence="1" id="KW-0812">Transmembrane</keyword>
<dbReference type="Proteomes" id="UP000244066">
    <property type="component" value="Unassembled WGS sequence"/>
</dbReference>
<dbReference type="EMBL" id="NDWU01000011">
    <property type="protein sequence ID" value="PUA31988.1"/>
    <property type="molecule type" value="Genomic_DNA"/>
</dbReference>
<dbReference type="Gene3D" id="1.20.120.1200">
    <property type="entry name" value="NADH-ubiquinone/plastoquinone oxidoreductase chain 6, subunit NuoJ"/>
    <property type="match status" value="1"/>
</dbReference>